<reference evidence="2 3" key="1">
    <citation type="submission" date="2023-07" db="EMBL/GenBank/DDBJ databases">
        <title>Sequencing the genomes of 1000 actinobacteria strains.</title>
        <authorList>
            <person name="Klenk H.-P."/>
        </authorList>
    </citation>
    <scope>NUCLEOTIDE SEQUENCE [LARGE SCALE GENOMIC DNA]</scope>
    <source>
        <strain evidence="2 3">DSM 45554</strain>
    </source>
</reference>
<accession>A0ABU2CUU7</accession>
<dbReference type="RefSeq" id="WP_274997366.1">
    <property type="nucleotide sequence ID" value="NZ_JAJQQP010000015.1"/>
</dbReference>
<feature type="transmembrane region" description="Helical" evidence="1">
    <location>
        <begin position="57"/>
        <end position="76"/>
    </location>
</feature>
<organism evidence="2 3">
    <name type="scientific">Promicromonospora iranensis</name>
    <dbReference type="NCBI Taxonomy" id="1105144"/>
    <lineage>
        <taxon>Bacteria</taxon>
        <taxon>Bacillati</taxon>
        <taxon>Actinomycetota</taxon>
        <taxon>Actinomycetes</taxon>
        <taxon>Micrococcales</taxon>
        <taxon>Promicromonosporaceae</taxon>
        <taxon>Promicromonospora</taxon>
    </lineage>
</organism>
<name>A0ABU2CUU7_9MICO</name>
<proteinExistence type="predicted"/>
<sequence length="210" mass="23595">MMAKPGILKMEGDLRAALHRFVFIVDPRQDLLVVERIRTGFNEIERTARVRYRWSRLANALVGASPVVFLSVAFSASELSGGSTDAGLIPPLGATLAYLAPTVALAIYCDRRTRQSVQQIEEFTAPEVLRSRLLGEDRDALRQIAQAEKRSAGEQRQLLEILWRIAEAERVRTDYLESVVDFDDEEFAPILQQVETARADLRAWAYFASG</sequence>
<keyword evidence="1" id="KW-0812">Transmembrane</keyword>
<evidence type="ECO:0000313" key="3">
    <source>
        <dbReference type="Proteomes" id="UP001183585"/>
    </source>
</evidence>
<keyword evidence="3" id="KW-1185">Reference proteome</keyword>
<gene>
    <name evidence="2" type="ORF">J2S48_004629</name>
</gene>
<protein>
    <recommendedName>
        <fullName evidence="4">SMODS and SLOG-associating 2TM effector domain-containing protein</fullName>
    </recommendedName>
</protein>
<evidence type="ECO:0000256" key="1">
    <source>
        <dbReference type="SAM" id="Phobius"/>
    </source>
</evidence>
<dbReference type="Proteomes" id="UP001183585">
    <property type="component" value="Unassembled WGS sequence"/>
</dbReference>
<evidence type="ECO:0008006" key="4">
    <source>
        <dbReference type="Google" id="ProtNLM"/>
    </source>
</evidence>
<keyword evidence="1" id="KW-0472">Membrane</keyword>
<feature type="transmembrane region" description="Helical" evidence="1">
    <location>
        <begin position="88"/>
        <end position="109"/>
    </location>
</feature>
<keyword evidence="1" id="KW-1133">Transmembrane helix</keyword>
<comment type="caution">
    <text evidence="2">The sequence shown here is derived from an EMBL/GenBank/DDBJ whole genome shotgun (WGS) entry which is preliminary data.</text>
</comment>
<evidence type="ECO:0000313" key="2">
    <source>
        <dbReference type="EMBL" id="MDR7385114.1"/>
    </source>
</evidence>
<dbReference type="EMBL" id="JAVDYE010000001">
    <property type="protein sequence ID" value="MDR7385114.1"/>
    <property type="molecule type" value="Genomic_DNA"/>
</dbReference>